<organism evidence="2 3">
    <name type="scientific">Prorocentrum cordatum</name>
    <dbReference type="NCBI Taxonomy" id="2364126"/>
    <lineage>
        <taxon>Eukaryota</taxon>
        <taxon>Sar</taxon>
        <taxon>Alveolata</taxon>
        <taxon>Dinophyceae</taxon>
        <taxon>Prorocentrales</taxon>
        <taxon>Prorocentraceae</taxon>
        <taxon>Prorocentrum</taxon>
    </lineage>
</organism>
<dbReference type="Proteomes" id="UP001189429">
    <property type="component" value="Unassembled WGS sequence"/>
</dbReference>
<evidence type="ECO:0000256" key="1">
    <source>
        <dbReference type="SAM" id="MobiDB-lite"/>
    </source>
</evidence>
<gene>
    <name evidence="2" type="ORF">PCOR1329_LOCUS70949</name>
</gene>
<evidence type="ECO:0000313" key="2">
    <source>
        <dbReference type="EMBL" id="CAK0890848.1"/>
    </source>
</evidence>
<sequence>MAAWLECELEAAKVALASATTGSEQRGAGVREAEELRRALKSPRQLGRAGDGVARHCQRDLLVARQEADVAAPDAGVAEPEGAVEAVRRYAQRFGQLAPGEEEVRPSRPRSFGWKATCATGRPAAEVALVKQPEAEATAGPTRGGSEASTAESDSDGSEKLCGACGLPLGEAVYTDKQGCLLHRECMNQRMASALKKADVEQQLKDQKLKQKTREEYLIGWSAEQIPRNAGVALKLECGGETPQGMCCLVLDEASNEVHVAPTGEPAAALNLEYLAIALQVRRKDGKEPFFSLDPLGNCVDDGLMQSKRFDPEWLAGTSVGEVLFQADYHLKELSMGSCEQPVIGMKSALDFFEEENGRKEFVAREWFVVRQADVVRSADNALIPLVTMGVEAREQVRGPMGLEDMTVTRPNHPLVKYAEFFTRNFDLIAERRSVVYHLRELAKAAVLAKYLLESQVSLADAWFQLAGESPAACPLEVPQLWNERYRQQIEVHDGAVVDEKSGTHMRAMYGGVQFGLEKFTVGARAASASVQFARIGARGPMPRVSAALSMATSVTGGLRTPAMRGAVSMRAGGVPRAAISMRAGGVPRGVDLSLDSFSLGSARAVHGACVAAPGSAEARCAIGCAFWDTVDSSLEQEDAKLLQDIFNPRLSDRRCEREQFVPPDTSASYVKKLRGLVGEERNVQDRRKEHFFGAGFSEDSVGPLFPPSWKSPIKIAGGPPDSQPAKRRLRATELEGAAALVGSAEAAFDEATEDGVRFRIYKVGTLEVRTIQEAGGPELVGAAFSLAPQPRESDAAPLKDDDKIAKAVLYVEWAEGRTGFAYFTVLETGSGGVAVLQKHPDGSATWEESPPGLEARYCGAKALRTASAHPAGPVLSDARAYAARSHRTGCAASASVRRRFAEGALDMARRRARAQATGV</sequence>
<protein>
    <submittedName>
        <fullName evidence="2">Uncharacterized protein</fullName>
    </submittedName>
</protein>
<keyword evidence="3" id="KW-1185">Reference proteome</keyword>
<accession>A0ABN9WZV6</accession>
<reference evidence="2" key="1">
    <citation type="submission" date="2023-10" db="EMBL/GenBank/DDBJ databases">
        <authorList>
            <person name="Chen Y."/>
            <person name="Shah S."/>
            <person name="Dougan E. K."/>
            <person name="Thang M."/>
            <person name="Chan C."/>
        </authorList>
    </citation>
    <scope>NUCLEOTIDE SEQUENCE [LARGE SCALE GENOMIC DNA]</scope>
</reference>
<comment type="caution">
    <text evidence="2">The sequence shown here is derived from an EMBL/GenBank/DDBJ whole genome shotgun (WGS) entry which is preliminary data.</text>
</comment>
<feature type="region of interest" description="Disordered" evidence="1">
    <location>
        <begin position="135"/>
        <end position="158"/>
    </location>
</feature>
<dbReference type="EMBL" id="CAUYUJ010019393">
    <property type="protein sequence ID" value="CAK0890848.1"/>
    <property type="molecule type" value="Genomic_DNA"/>
</dbReference>
<evidence type="ECO:0000313" key="3">
    <source>
        <dbReference type="Proteomes" id="UP001189429"/>
    </source>
</evidence>
<name>A0ABN9WZV6_9DINO</name>
<proteinExistence type="predicted"/>